<dbReference type="EMBL" id="WUFC01000050">
    <property type="protein sequence ID" value="NEI52864.1"/>
    <property type="molecule type" value="Genomic_DNA"/>
</dbReference>
<gene>
    <name evidence="2" type="ORF">GR217_35230</name>
</gene>
<reference evidence="2 3" key="1">
    <citation type="submission" date="2019-12" db="EMBL/GenBank/DDBJ databases">
        <title>Rhizobium genotypes associated with high levels of biological nitrogen fixation by grain legumes in a temperate-maritime cropping system.</title>
        <authorList>
            <person name="Maluk M."/>
            <person name="Francesc Ferrando Molina F."/>
            <person name="Lopez Del Egido L."/>
            <person name="Lafos M."/>
            <person name="Langarica-Fuentes A."/>
            <person name="Gebre Yohannes G."/>
            <person name="Young M.W."/>
            <person name="Martin P."/>
            <person name="Gantlett R."/>
            <person name="Kenicer G."/>
            <person name="Hawes C."/>
            <person name="Begg G.S."/>
            <person name="Quilliam R.S."/>
            <person name="Squire G.R."/>
            <person name="Poole P.S."/>
            <person name="Young P.W."/>
            <person name="Iannetta P.M."/>
            <person name="James E.K."/>
        </authorList>
    </citation>
    <scope>NUCLEOTIDE SEQUENCE [LARGE SCALE GENOMIC DNA]</scope>
    <source>
        <strain evidence="2 3">JHI985</strain>
    </source>
</reference>
<name>A0AAE4YY98_9HYPH</name>
<proteinExistence type="predicted"/>
<keyword evidence="1" id="KW-1133">Transmembrane helix</keyword>
<keyword evidence="1" id="KW-0472">Membrane</keyword>
<feature type="transmembrane region" description="Helical" evidence="1">
    <location>
        <begin position="24"/>
        <end position="43"/>
    </location>
</feature>
<comment type="caution">
    <text evidence="2">The sequence shown here is derived from an EMBL/GenBank/DDBJ whole genome shotgun (WGS) entry which is preliminary data.</text>
</comment>
<dbReference type="AlphaFoldDB" id="A0AAE4YY98"/>
<dbReference type="Proteomes" id="UP000661163">
    <property type="component" value="Unassembled WGS sequence"/>
</dbReference>
<keyword evidence="1" id="KW-0812">Transmembrane</keyword>
<accession>A0AAE4YY98</accession>
<sequence>MNEMSDYGVVQLSPDEAFAISGGFSWWSFAAYFVSSGLGYIAGKWADNKWHLSSLFQ</sequence>
<organism evidence="2 3">
    <name type="scientific">Rhizobium ruizarguesonis</name>
    <dbReference type="NCBI Taxonomy" id="2081791"/>
    <lineage>
        <taxon>Bacteria</taxon>
        <taxon>Pseudomonadati</taxon>
        <taxon>Pseudomonadota</taxon>
        <taxon>Alphaproteobacteria</taxon>
        <taxon>Hyphomicrobiales</taxon>
        <taxon>Rhizobiaceae</taxon>
        <taxon>Rhizobium/Agrobacterium group</taxon>
        <taxon>Rhizobium</taxon>
    </lineage>
</organism>
<protein>
    <submittedName>
        <fullName evidence="2">Uncharacterized protein</fullName>
    </submittedName>
</protein>
<dbReference type="RefSeq" id="WP_157635878.1">
    <property type="nucleotide sequence ID" value="NZ_WUFC01000050.1"/>
</dbReference>
<evidence type="ECO:0000313" key="2">
    <source>
        <dbReference type="EMBL" id="NEI52864.1"/>
    </source>
</evidence>
<evidence type="ECO:0000313" key="3">
    <source>
        <dbReference type="Proteomes" id="UP000661163"/>
    </source>
</evidence>
<evidence type="ECO:0000256" key="1">
    <source>
        <dbReference type="SAM" id="Phobius"/>
    </source>
</evidence>